<dbReference type="SUPFAM" id="SSF53756">
    <property type="entry name" value="UDP-Glycosyltransferase/glycogen phosphorylase"/>
    <property type="match status" value="1"/>
</dbReference>
<dbReference type="EMBL" id="QQWD01000018">
    <property type="protein sequence ID" value="REJ50533.1"/>
    <property type="molecule type" value="Genomic_DNA"/>
</dbReference>
<comment type="caution">
    <text evidence="3">The sequence shown here is derived from an EMBL/GenBank/DDBJ whole genome shotgun (WGS) entry which is preliminary data.</text>
</comment>
<evidence type="ECO:0000256" key="1">
    <source>
        <dbReference type="ARBA" id="ARBA00022679"/>
    </source>
</evidence>
<sequence length="394" mass="44628">MKLLYTLTAYPPAIGGAQLHQHLLAQQLHQKHPIQVITHWNQNRTDWLLVTTLKAPQKTQNYTIDHIPVHQIGISLQDKLKLLPYLPIYYPLMSLALPKIADILESYLTNYAQDKDLIHNVRIGREGLSYASYNIAKKLDIPFVFTPVHHPRWVGWRYREYIKLYQLADAVITLTNSEKQILIKLGVKEDKIHTTGVGPILAANADPEDFKQRYQINEPMVLFLGQHYPYKGYQQLLQAASQIWQKIPETKFVFVGPSVGNSEQIYAQYQDHRIIRLGSVDLQTKTDALAACTLLCVPSTQESFGGVYTEAWSFAKPVIGCDIPAVAEVISQGVDGFLVPQESQSIAETICQVLLANNLAASLGIAGQRKVEEKFTWQRLAEKTEQIYRDLLAK</sequence>
<dbReference type="Proteomes" id="UP000257002">
    <property type="component" value="Unassembled WGS sequence"/>
</dbReference>
<dbReference type="PANTHER" id="PTHR46401:SF2">
    <property type="entry name" value="GLYCOSYLTRANSFERASE WBBK-RELATED"/>
    <property type="match status" value="1"/>
</dbReference>
<reference evidence="3 4" key="1">
    <citation type="submission" date="2017-10" db="EMBL/GenBank/DDBJ databases">
        <title>A large-scale comparative metagenomic study reveals the eutrophication-driven functional interactions in six Microcystis-epibionts communities.</title>
        <authorList>
            <person name="Li Q."/>
            <person name="Lin F."/>
        </authorList>
    </citation>
    <scope>NUCLEOTIDE SEQUENCE [LARGE SCALE GENOMIC DNA]</scope>
    <source>
        <strain evidence="3">TW10</strain>
    </source>
</reference>
<gene>
    <name evidence="3" type="ORF">DWQ51_15890</name>
</gene>
<dbReference type="PANTHER" id="PTHR46401">
    <property type="entry name" value="GLYCOSYLTRANSFERASE WBBK-RELATED"/>
    <property type="match status" value="1"/>
</dbReference>
<accession>A0A3E0LUG7</accession>
<evidence type="ECO:0000259" key="2">
    <source>
        <dbReference type="Pfam" id="PF13439"/>
    </source>
</evidence>
<name>A0A3E0LUG7_9CHRO</name>
<dbReference type="CDD" id="cd03801">
    <property type="entry name" value="GT4_PimA-like"/>
    <property type="match status" value="1"/>
</dbReference>
<dbReference type="InterPro" id="IPR028098">
    <property type="entry name" value="Glyco_trans_4-like_N"/>
</dbReference>
<dbReference type="AlphaFoldDB" id="A0A3E0LUG7"/>
<evidence type="ECO:0000313" key="3">
    <source>
        <dbReference type="EMBL" id="REJ50533.1"/>
    </source>
</evidence>
<dbReference type="GO" id="GO:0009103">
    <property type="term" value="P:lipopolysaccharide biosynthetic process"/>
    <property type="evidence" value="ECO:0007669"/>
    <property type="project" value="TreeGrafter"/>
</dbReference>
<feature type="domain" description="Glycosyltransferase subfamily 4-like N-terminal" evidence="2">
    <location>
        <begin position="14"/>
        <end position="194"/>
    </location>
</feature>
<organism evidence="3 4">
    <name type="scientific">Microcystis wesenbergii TW10</name>
    <dbReference type="NCBI Taxonomy" id="2060474"/>
    <lineage>
        <taxon>Bacteria</taxon>
        <taxon>Bacillati</taxon>
        <taxon>Cyanobacteriota</taxon>
        <taxon>Cyanophyceae</taxon>
        <taxon>Oscillatoriophycideae</taxon>
        <taxon>Chroococcales</taxon>
        <taxon>Microcystaceae</taxon>
        <taxon>Microcystis</taxon>
    </lineage>
</organism>
<dbReference type="Pfam" id="PF13692">
    <property type="entry name" value="Glyco_trans_1_4"/>
    <property type="match status" value="1"/>
</dbReference>
<protein>
    <submittedName>
        <fullName evidence="3">Glycosyltransferase family 1 protein</fullName>
    </submittedName>
</protein>
<keyword evidence="1 3" id="KW-0808">Transferase</keyword>
<evidence type="ECO:0000313" key="4">
    <source>
        <dbReference type="Proteomes" id="UP000257002"/>
    </source>
</evidence>
<dbReference type="Gene3D" id="3.40.50.2000">
    <property type="entry name" value="Glycogen Phosphorylase B"/>
    <property type="match status" value="2"/>
</dbReference>
<proteinExistence type="predicted"/>
<dbReference type="GO" id="GO:0016757">
    <property type="term" value="F:glycosyltransferase activity"/>
    <property type="evidence" value="ECO:0007669"/>
    <property type="project" value="InterPro"/>
</dbReference>
<dbReference type="Pfam" id="PF13439">
    <property type="entry name" value="Glyco_transf_4"/>
    <property type="match status" value="1"/>
</dbReference>